<gene>
    <name evidence="2" type="ORF">SAMN05421882_101137</name>
</gene>
<proteinExistence type="predicted"/>
<dbReference type="GO" id="GO:0008757">
    <property type="term" value="F:S-adenosylmethionine-dependent methyltransferase activity"/>
    <property type="evidence" value="ECO:0007669"/>
    <property type="project" value="InterPro"/>
</dbReference>
<dbReference type="EMBL" id="FNNH01000011">
    <property type="protein sequence ID" value="SDW43839.1"/>
    <property type="molecule type" value="Genomic_DNA"/>
</dbReference>
<accession>A0A1H2TKS5</accession>
<dbReference type="PANTHER" id="PTHR43861">
    <property type="entry name" value="TRANS-ACONITATE 2-METHYLTRANSFERASE-RELATED"/>
    <property type="match status" value="1"/>
</dbReference>
<keyword evidence="2" id="KW-0808">Transferase</keyword>
<dbReference type="Gene3D" id="3.40.50.150">
    <property type="entry name" value="Vaccinia Virus protein VP39"/>
    <property type="match status" value="1"/>
</dbReference>
<protein>
    <submittedName>
        <fullName evidence="2">Ubiquinone/menaquinone biosynthesis C-methylase UbiE</fullName>
    </submittedName>
</protein>
<dbReference type="PANTHER" id="PTHR43861:SF1">
    <property type="entry name" value="TRANS-ACONITATE 2-METHYLTRANSFERASE"/>
    <property type="match status" value="1"/>
</dbReference>
<dbReference type="Proteomes" id="UP000183454">
    <property type="component" value="Unassembled WGS sequence"/>
</dbReference>
<evidence type="ECO:0000313" key="3">
    <source>
        <dbReference type="Proteomes" id="UP000183454"/>
    </source>
</evidence>
<dbReference type="InterPro" id="IPR029063">
    <property type="entry name" value="SAM-dependent_MTases_sf"/>
</dbReference>
<keyword evidence="2" id="KW-0830">Ubiquinone</keyword>
<feature type="domain" description="Methyltransferase type 11" evidence="1">
    <location>
        <begin position="70"/>
        <end position="163"/>
    </location>
</feature>
<name>A0A1H2TKS5_9PROT</name>
<reference evidence="2 3" key="1">
    <citation type="submission" date="2016-10" db="EMBL/GenBank/DDBJ databases">
        <authorList>
            <person name="de Groot N.N."/>
        </authorList>
    </citation>
    <scope>NUCLEOTIDE SEQUENCE [LARGE SCALE GENOMIC DNA]</scope>
    <source>
        <strain evidence="2 3">Nm110</strain>
    </source>
</reference>
<dbReference type="RefSeq" id="WP_074666433.1">
    <property type="nucleotide sequence ID" value="NZ_FNNH01000011.1"/>
</dbReference>
<dbReference type="Pfam" id="PF08241">
    <property type="entry name" value="Methyltransf_11"/>
    <property type="match status" value="1"/>
</dbReference>
<evidence type="ECO:0000259" key="1">
    <source>
        <dbReference type="Pfam" id="PF08241"/>
    </source>
</evidence>
<dbReference type="GO" id="GO:0032259">
    <property type="term" value="P:methylation"/>
    <property type="evidence" value="ECO:0007669"/>
    <property type="project" value="UniProtKB-KW"/>
</dbReference>
<dbReference type="SUPFAM" id="SSF53335">
    <property type="entry name" value="S-adenosyl-L-methionine-dependent methyltransferases"/>
    <property type="match status" value="1"/>
</dbReference>
<dbReference type="InterPro" id="IPR013216">
    <property type="entry name" value="Methyltransf_11"/>
</dbReference>
<sequence>MRIRPSTITNFAKMATSSIYQRKEDETANSEIYDQIAAGYDNDYGRIFKRVKHEIEIQLSQLPLVSPSIIDVGTGTGENILLAENIFGSLNEVYGIDISHKMLEIAKEKYPPMQIVQASALTMSNFIHHKADVVFIHFLLSYVSIDKLLPLVSGLLKPDGYISVASSLLSSWPKGQKLGIPLGLSPSSAKHYIPKSSQELRSKLTDFGFKEVDSIEIHKRMIFDSIDDGYRFGFEQGWIYQLFELLDCAGNPEKFAKDWSHIIPYDDEIHIHIGLYKKSKTGKGREELLHL</sequence>
<keyword evidence="2" id="KW-0489">Methyltransferase</keyword>
<evidence type="ECO:0000313" key="2">
    <source>
        <dbReference type="EMBL" id="SDW43839.1"/>
    </source>
</evidence>
<dbReference type="CDD" id="cd02440">
    <property type="entry name" value="AdoMet_MTases"/>
    <property type="match status" value="1"/>
</dbReference>
<organism evidence="2 3">
    <name type="scientific">Nitrosomonas communis</name>
    <dbReference type="NCBI Taxonomy" id="44574"/>
    <lineage>
        <taxon>Bacteria</taxon>
        <taxon>Pseudomonadati</taxon>
        <taxon>Pseudomonadota</taxon>
        <taxon>Betaproteobacteria</taxon>
        <taxon>Nitrosomonadales</taxon>
        <taxon>Nitrosomonadaceae</taxon>
        <taxon>Nitrosomonas</taxon>
    </lineage>
</organism>
<dbReference type="AlphaFoldDB" id="A0A1H2TKS5"/>